<feature type="compositionally biased region" description="Low complexity" evidence="8">
    <location>
        <begin position="313"/>
        <end position="324"/>
    </location>
</feature>
<feature type="binding site" evidence="7">
    <location>
        <position position="54"/>
    </location>
    <ligand>
        <name>ATP</name>
        <dbReference type="ChEBI" id="CHEBI:30616"/>
    </ligand>
</feature>
<keyword evidence="9" id="KW-0812">Transmembrane</keyword>
<keyword evidence="2" id="KW-0723">Serine/threonine-protein kinase</keyword>
<evidence type="ECO:0000256" key="9">
    <source>
        <dbReference type="SAM" id="Phobius"/>
    </source>
</evidence>
<feature type="domain" description="Protein kinase" evidence="10">
    <location>
        <begin position="25"/>
        <end position="283"/>
    </location>
</feature>
<evidence type="ECO:0000259" key="10">
    <source>
        <dbReference type="PROSITE" id="PS50011"/>
    </source>
</evidence>
<accession>A0ABN1AUS8</accession>
<reference evidence="11 12" key="1">
    <citation type="journal article" date="2019" name="Int. J. Syst. Evol. Microbiol.">
        <title>The Global Catalogue of Microorganisms (GCM) 10K type strain sequencing project: providing services to taxonomists for standard genome sequencing and annotation.</title>
        <authorList>
            <consortium name="The Broad Institute Genomics Platform"/>
            <consortium name="The Broad Institute Genome Sequencing Center for Infectious Disease"/>
            <person name="Wu L."/>
            <person name="Ma J."/>
        </authorList>
    </citation>
    <scope>NUCLEOTIDE SEQUENCE [LARGE SCALE GENOMIC DNA]</scope>
    <source>
        <strain evidence="11 12">JCM 10649</strain>
    </source>
</reference>
<dbReference type="InterPro" id="IPR011009">
    <property type="entry name" value="Kinase-like_dom_sf"/>
</dbReference>
<keyword evidence="9" id="KW-1133">Transmembrane helix</keyword>
<dbReference type="CDD" id="cd14014">
    <property type="entry name" value="STKc_PknB_like"/>
    <property type="match status" value="1"/>
</dbReference>
<keyword evidence="3" id="KW-0808">Transferase</keyword>
<keyword evidence="9" id="KW-0472">Membrane</keyword>
<dbReference type="Gene3D" id="3.30.200.20">
    <property type="entry name" value="Phosphorylase Kinase, domain 1"/>
    <property type="match status" value="1"/>
</dbReference>
<evidence type="ECO:0000256" key="7">
    <source>
        <dbReference type="PROSITE-ProRule" id="PRU10141"/>
    </source>
</evidence>
<feature type="compositionally biased region" description="Basic and acidic residues" evidence="8">
    <location>
        <begin position="364"/>
        <end position="380"/>
    </location>
</feature>
<evidence type="ECO:0000256" key="4">
    <source>
        <dbReference type="ARBA" id="ARBA00022741"/>
    </source>
</evidence>
<gene>
    <name evidence="11" type="ORF">GCM10009544_52500</name>
</gene>
<dbReference type="SUPFAM" id="SSF56112">
    <property type="entry name" value="Protein kinase-like (PK-like)"/>
    <property type="match status" value="1"/>
</dbReference>
<dbReference type="InterPro" id="IPR000719">
    <property type="entry name" value="Prot_kinase_dom"/>
</dbReference>
<organism evidence="11 12">
    <name type="scientific">Streptomyces stramineus</name>
    <dbReference type="NCBI Taxonomy" id="173861"/>
    <lineage>
        <taxon>Bacteria</taxon>
        <taxon>Bacillati</taxon>
        <taxon>Actinomycetota</taxon>
        <taxon>Actinomycetes</taxon>
        <taxon>Kitasatosporales</taxon>
        <taxon>Streptomycetaceae</taxon>
        <taxon>Streptomyces</taxon>
    </lineage>
</organism>
<feature type="transmembrane region" description="Helical" evidence="9">
    <location>
        <begin position="332"/>
        <end position="354"/>
    </location>
</feature>
<name>A0ABN1AUS8_9ACTN</name>
<dbReference type="InterPro" id="IPR017441">
    <property type="entry name" value="Protein_kinase_ATP_BS"/>
</dbReference>
<dbReference type="Pfam" id="PF00069">
    <property type="entry name" value="Pkinase"/>
    <property type="match status" value="1"/>
</dbReference>
<evidence type="ECO:0000256" key="5">
    <source>
        <dbReference type="ARBA" id="ARBA00022777"/>
    </source>
</evidence>
<dbReference type="InterPro" id="IPR008271">
    <property type="entry name" value="Ser/Thr_kinase_AS"/>
</dbReference>
<dbReference type="PROSITE" id="PS00107">
    <property type="entry name" value="PROTEIN_KINASE_ATP"/>
    <property type="match status" value="1"/>
</dbReference>
<sequence length="538" mass="57977">MTESVSGSAEREPQPDQGRLVAGRYRLLAQVGRGGMGTVWRAEDELLGRQVALKQLRVSPYLDEEELATLYERTRREARSAARINHPNVVVVHDVVEDRGLPCIVMEYVPSTTLGDVLKDGTVTPEEAARIGRGMIAALRAAHAAGVLHRDVKPGNVLLGDDGRVVLTDFGIARSSGTSTLTKTGEMVGSIDYIAPERVKGAKPGPASDLWALGATLYEALEGNPPFRKDTPVETAYAIAMDPLEPPRAAGPLTKLVETLLAKDAELRPPAELVEQILREPAAEAATAPHAVPRPRPAPTPAARPAPAPEPQPGAVGAAGARPPGRGRRRQVALWSAVAVVAVAGLAGGAFFFLGDGGPDEEATAGKDTGRRPAGAEEKPVSTAPSVPQAVPLGYHLVDEKKLGVSFPVPDGWTRKEKSAVQVDYIDGSGLVGLKINVLDFASRDHLQHWKDVERQTKAENQGYKQERMQRTTFRGQPAAIWEFTFKGRARDYRAIDLGFGNEGGKEYAIYLSAPKADWDHHRPVFDVVRDGFRPKPR</sequence>
<dbReference type="SMART" id="SM00220">
    <property type="entry name" value="S_TKc"/>
    <property type="match status" value="1"/>
</dbReference>
<dbReference type="EC" id="2.7.11.1" evidence="1"/>
<proteinExistence type="predicted"/>
<dbReference type="PROSITE" id="PS00108">
    <property type="entry name" value="PROTEIN_KINASE_ST"/>
    <property type="match status" value="1"/>
</dbReference>
<dbReference type="Proteomes" id="UP001499895">
    <property type="component" value="Unassembled WGS sequence"/>
</dbReference>
<evidence type="ECO:0000256" key="2">
    <source>
        <dbReference type="ARBA" id="ARBA00022527"/>
    </source>
</evidence>
<dbReference type="PANTHER" id="PTHR43289">
    <property type="entry name" value="MITOGEN-ACTIVATED PROTEIN KINASE KINASE KINASE 20-RELATED"/>
    <property type="match status" value="1"/>
</dbReference>
<dbReference type="RefSeq" id="WP_344095260.1">
    <property type="nucleotide sequence ID" value="NZ_BAAAHB010000082.1"/>
</dbReference>
<keyword evidence="4 7" id="KW-0547">Nucleotide-binding</keyword>
<dbReference type="PANTHER" id="PTHR43289:SF6">
    <property type="entry name" value="SERINE_THREONINE-PROTEIN KINASE NEKL-3"/>
    <property type="match status" value="1"/>
</dbReference>
<feature type="region of interest" description="Disordered" evidence="8">
    <location>
        <begin position="284"/>
        <end position="327"/>
    </location>
</feature>
<feature type="region of interest" description="Disordered" evidence="8">
    <location>
        <begin position="362"/>
        <end position="388"/>
    </location>
</feature>
<evidence type="ECO:0000256" key="1">
    <source>
        <dbReference type="ARBA" id="ARBA00012513"/>
    </source>
</evidence>
<comment type="caution">
    <text evidence="11">The sequence shown here is derived from an EMBL/GenBank/DDBJ whole genome shotgun (WGS) entry which is preliminary data.</text>
</comment>
<evidence type="ECO:0000256" key="3">
    <source>
        <dbReference type="ARBA" id="ARBA00022679"/>
    </source>
</evidence>
<evidence type="ECO:0000313" key="12">
    <source>
        <dbReference type="Proteomes" id="UP001499895"/>
    </source>
</evidence>
<keyword evidence="12" id="KW-1185">Reference proteome</keyword>
<evidence type="ECO:0000256" key="6">
    <source>
        <dbReference type="ARBA" id="ARBA00022840"/>
    </source>
</evidence>
<feature type="compositionally biased region" description="Pro residues" evidence="8">
    <location>
        <begin position="292"/>
        <end position="312"/>
    </location>
</feature>
<dbReference type="Gene3D" id="1.10.510.10">
    <property type="entry name" value="Transferase(Phosphotransferase) domain 1"/>
    <property type="match status" value="1"/>
</dbReference>
<protein>
    <recommendedName>
        <fullName evidence="1">non-specific serine/threonine protein kinase</fullName>
        <ecNumber evidence="1">2.7.11.1</ecNumber>
    </recommendedName>
</protein>
<evidence type="ECO:0000313" key="11">
    <source>
        <dbReference type="EMBL" id="GAA0484274.1"/>
    </source>
</evidence>
<evidence type="ECO:0000256" key="8">
    <source>
        <dbReference type="SAM" id="MobiDB-lite"/>
    </source>
</evidence>
<dbReference type="EMBL" id="BAAAHB010000082">
    <property type="protein sequence ID" value="GAA0484274.1"/>
    <property type="molecule type" value="Genomic_DNA"/>
</dbReference>
<dbReference type="Gene3D" id="3.40.1000.10">
    <property type="entry name" value="Mog1/PsbP, alpha/beta/alpha sandwich"/>
    <property type="match status" value="1"/>
</dbReference>
<keyword evidence="5" id="KW-0418">Kinase</keyword>
<dbReference type="PROSITE" id="PS50011">
    <property type="entry name" value="PROTEIN_KINASE_DOM"/>
    <property type="match status" value="1"/>
</dbReference>
<keyword evidence="6 7" id="KW-0067">ATP-binding</keyword>